<accession>A0ABW1DL73</accession>
<gene>
    <name evidence="1" type="ORF">ACFPQ6_14185</name>
</gene>
<keyword evidence="2" id="KW-1185">Reference proteome</keyword>
<proteinExistence type="predicted"/>
<sequence length="210" mass="23132">MNPPTDHASTHPHHLYPELISRLRHQLECGRHATYALHLLSDLHDQVAAALLTDARTSLRRVYLQHLPNTYLPLLLGTLPPGDVQARLSELYQDATLLGTPISRRDLAALFPGPADLPHHTLPPGLGWRELPQATTRKFDPLGFCKVTAELRVDRLALTVALPYREAELLGLLTGLEQSAARLPPPTQQSGDYLSLLRQAGLAFPGGNRP</sequence>
<comment type="caution">
    <text evidence="1">The sequence shown here is derived from an EMBL/GenBank/DDBJ whole genome shotgun (WGS) entry which is preliminary data.</text>
</comment>
<dbReference type="Proteomes" id="UP001595979">
    <property type="component" value="Unassembled WGS sequence"/>
</dbReference>
<dbReference type="EMBL" id="JBHSOH010000020">
    <property type="protein sequence ID" value="MFC5849458.1"/>
    <property type="molecule type" value="Genomic_DNA"/>
</dbReference>
<name>A0ABW1DL73_9DEIO</name>
<reference evidence="2" key="1">
    <citation type="journal article" date="2019" name="Int. J. Syst. Evol. Microbiol.">
        <title>The Global Catalogue of Microorganisms (GCM) 10K type strain sequencing project: providing services to taxonomists for standard genome sequencing and annotation.</title>
        <authorList>
            <consortium name="The Broad Institute Genomics Platform"/>
            <consortium name="The Broad Institute Genome Sequencing Center for Infectious Disease"/>
            <person name="Wu L."/>
            <person name="Ma J."/>
        </authorList>
    </citation>
    <scope>NUCLEOTIDE SEQUENCE [LARGE SCALE GENOMIC DNA]</scope>
    <source>
        <strain evidence="2">CGMCC 1.15053</strain>
    </source>
</reference>
<organism evidence="1 2">
    <name type="scientific">Deinococcus petrolearius</name>
    <dbReference type="NCBI Taxonomy" id="1751295"/>
    <lineage>
        <taxon>Bacteria</taxon>
        <taxon>Thermotogati</taxon>
        <taxon>Deinococcota</taxon>
        <taxon>Deinococci</taxon>
        <taxon>Deinococcales</taxon>
        <taxon>Deinococcaceae</taxon>
        <taxon>Deinococcus</taxon>
    </lineage>
</organism>
<dbReference type="RefSeq" id="WP_380050620.1">
    <property type="nucleotide sequence ID" value="NZ_JBHSOH010000020.1"/>
</dbReference>
<protein>
    <submittedName>
        <fullName evidence="1">Uncharacterized protein</fullName>
    </submittedName>
</protein>
<evidence type="ECO:0000313" key="2">
    <source>
        <dbReference type="Proteomes" id="UP001595979"/>
    </source>
</evidence>
<evidence type="ECO:0000313" key="1">
    <source>
        <dbReference type="EMBL" id="MFC5849458.1"/>
    </source>
</evidence>